<dbReference type="RefSeq" id="WP_289363554.1">
    <property type="nucleotide sequence ID" value="NZ_JAUCBP010000002.1"/>
</dbReference>
<comment type="caution">
    <text evidence="2">The sequence shown here is derived from an EMBL/GenBank/DDBJ whole genome shotgun (WGS) entry which is preliminary data.</text>
</comment>
<dbReference type="EMBL" id="JAUCBP010000002">
    <property type="protein sequence ID" value="MDM7859519.1"/>
    <property type="molecule type" value="Genomic_DNA"/>
</dbReference>
<evidence type="ECO:0000313" key="3">
    <source>
        <dbReference type="Proteomes" id="UP001234343"/>
    </source>
</evidence>
<name>A0ABT7SU35_9ALTE</name>
<sequence>MKEFFWAVVAAYVFLYFYAAWLYDGFSVYLAVSLFIALVANIYWLKRRKDKHTKQVSETAESAPPIKVDTQPISLWRSPLPYMGILIIAVVLIVINL</sequence>
<feature type="transmembrane region" description="Helical" evidence="1">
    <location>
        <begin position="5"/>
        <end position="22"/>
    </location>
</feature>
<accession>A0ABT7SU35</accession>
<reference evidence="2 3" key="1">
    <citation type="submission" date="2023-06" db="EMBL/GenBank/DDBJ databases">
        <title>Alteromonas sp. ASW11-36 isolated from intertidal sand.</title>
        <authorList>
            <person name="Li Y."/>
        </authorList>
    </citation>
    <scope>NUCLEOTIDE SEQUENCE [LARGE SCALE GENOMIC DNA]</scope>
    <source>
        <strain evidence="2 3">ASW11-36</strain>
    </source>
</reference>
<dbReference type="Proteomes" id="UP001234343">
    <property type="component" value="Unassembled WGS sequence"/>
</dbReference>
<protein>
    <submittedName>
        <fullName evidence="2">Uncharacterized protein</fullName>
    </submittedName>
</protein>
<proteinExistence type="predicted"/>
<feature type="transmembrane region" description="Helical" evidence="1">
    <location>
        <begin position="28"/>
        <end position="45"/>
    </location>
</feature>
<evidence type="ECO:0000313" key="2">
    <source>
        <dbReference type="EMBL" id="MDM7859519.1"/>
    </source>
</evidence>
<organism evidence="2 3">
    <name type="scientific">Alteromonas arenosi</name>
    <dbReference type="NCBI Taxonomy" id="3055817"/>
    <lineage>
        <taxon>Bacteria</taxon>
        <taxon>Pseudomonadati</taxon>
        <taxon>Pseudomonadota</taxon>
        <taxon>Gammaproteobacteria</taxon>
        <taxon>Alteromonadales</taxon>
        <taxon>Alteromonadaceae</taxon>
        <taxon>Alteromonas/Salinimonas group</taxon>
        <taxon>Alteromonas</taxon>
    </lineage>
</organism>
<evidence type="ECO:0000256" key="1">
    <source>
        <dbReference type="SAM" id="Phobius"/>
    </source>
</evidence>
<keyword evidence="1" id="KW-0812">Transmembrane</keyword>
<keyword evidence="1" id="KW-1133">Transmembrane helix</keyword>
<keyword evidence="3" id="KW-1185">Reference proteome</keyword>
<keyword evidence="1" id="KW-0472">Membrane</keyword>
<gene>
    <name evidence="2" type="ORF">QTP81_02725</name>
</gene>
<feature type="transmembrane region" description="Helical" evidence="1">
    <location>
        <begin position="80"/>
        <end position="96"/>
    </location>
</feature>